<evidence type="ECO:0000256" key="3">
    <source>
        <dbReference type="ARBA" id="ARBA00023054"/>
    </source>
</evidence>
<accession>A0A9Q9HP66</accession>
<keyword evidence="5" id="KW-0732">Signal</keyword>
<feature type="domain" description="CusB-like beta-barrel" evidence="7">
    <location>
        <begin position="285"/>
        <end position="359"/>
    </location>
</feature>
<dbReference type="Gene3D" id="2.40.50.100">
    <property type="match status" value="2"/>
</dbReference>
<dbReference type="KEGG" id="lcae:K3721_19135"/>
<dbReference type="Pfam" id="PF25917">
    <property type="entry name" value="BSH_RND"/>
    <property type="match status" value="1"/>
</dbReference>
<dbReference type="NCBIfam" id="TIGR01730">
    <property type="entry name" value="RND_mfp"/>
    <property type="match status" value="1"/>
</dbReference>
<evidence type="ECO:0000313" key="9">
    <source>
        <dbReference type="Proteomes" id="UP001058713"/>
    </source>
</evidence>
<dbReference type="AlphaFoldDB" id="A0A9Q9HP66"/>
<geneLocation type="plasmid" evidence="8 9">
    <name>unnamed1</name>
</geneLocation>
<dbReference type="Gene3D" id="2.40.30.170">
    <property type="match status" value="1"/>
</dbReference>
<dbReference type="Proteomes" id="UP001058713">
    <property type="component" value="Plasmid unnamed1"/>
</dbReference>
<dbReference type="InterPro" id="IPR006143">
    <property type="entry name" value="RND_pump_MFP"/>
</dbReference>
<dbReference type="SUPFAM" id="SSF111369">
    <property type="entry name" value="HlyD-like secretion proteins"/>
    <property type="match status" value="2"/>
</dbReference>
<feature type="chain" id="PRO_5040322041" evidence="5">
    <location>
        <begin position="21"/>
        <end position="445"/>
    </location>
</feature>
<dbReference type="Gene3D" id="2.40.420.20">
    <property type="match status" value="1"/>
</dbReference>
<keyword evidence="3 4" id="KW-0175">Coiled coil</keyword>
<proteinExistence type="inferred from homology"/>
<feature type="domain" description="Multidrug resistance protein MdtA-like barrel-sandwich hybrid" evidence="6">
    <location>
        <begin position="64"/>
        <end position="272"/>
    </location>
</feature>
<evidence type="ECO:0000256" key="4">
    <source>
        <dbReference type="SAM" id="Coils"/>
    </source>
</evidence>
<evidence type="ECO:0000259" key="6">
    <source>
        <dbReference type="Pfam" id="PF25917"/>
    </source>
</evidence>
<dbReference type="InterPro" id="IPR058792">
    <property type="entry name" value="Beta-barrel_RND_2"/>
</dbReference>
<comment type="similarity">
    <text evidence="2">Belongs to the membrane fusion protein (MFP) (TC 8.A.1) family.</text>
</comment>
<dbReference type="PANTHER" id="PTHR32347:SF14">
    <property type="entry name" value="EFFLUX SYSTEM COMPONENT YKNX-RELATED"/>
    <property type="match status" value="1"/>
</dbReference>
<feature type="coiled-coil region" evidence="4">
    <location>
        <begin position="104"/>
        <end position="197"/>
    </location>
</feature>
<dbReference type="Pfam" id="PF25954">
    <property type="entry name" value="Beta-barrel_RND_2"/>
    <property type="match status" value="1"/>
</dbReference>
<keyword evidence="8" id="KW-0614">Plasmid</keyword>
<dbReference type="InterPro" id="IPR050465">
    <property type="entry name" value="UPF0194_transport"/>
</dbReference>
<dbReference type="InterPro" id="IPR058625">
    <property type="entry name" value="MdtA-like_BSH"/>
</dbReference>
<dbReference type="GO" id="GO:0030313">
    <property type="term" value="C:cell envelope"/>
    <property type="evidence" value="ECO:0007669"/>
    <property type="project" value="UniProtKB-SubCell"/>
</dbReference>
<feature type="signal peptide" evidence="5">
    <location>
        <begin position="1"/>
        <end position="20"/>
    </location>
</feature>
<dbReference type="RefSeq" id="WP_259972735.1">
    <property type="nucleotide sequence ID" value="NZ_CP081071.1"/>
</dbReference>
<evidence type="ECO:0000256" key="2">
    <source>
        <dbReference type="ARBA" id="ARBA00009477"/>
    </source>
</evidence>
<sequence length="445" mass="46965">MKLLLSFSLALPIALTGMIANPDLPNLWTSYFGDETPGYVTAKVTVEDISRSVVATGNLQAVATVEISSQLSGQISEVSADFNDVVRAGTALAVLDQRGFQAKVTQARAELQMARENVALIEAKIDRVREAENEAIVTRDVFAARVRQAEIRAENAAARLARADRLSTLGATSGAGLEDAQAENAARQAELAEAQAQARAHQHVVSSSAAARRETEAELRNFEAGLPLREAALTLAELDLERSVIRSPIDGIVIGRNVEPGQTVAASLDAPVLFTIAGDLSKMEIHANIDETDIGLLAVGQKATFSVDAYPSESFAATVSEIRKSARRIQSVVSYTVVLEAGNPTGRLLPGMTSTVTITVERSGPSLTLPLSALSYRPEEAEQQLKGPAIWVLDQAGHAIARRVELGTDDGRRIAVSGGGLRPGDRVIVGQGVTAPANKTPGGAP</sequence>
<dbReference type="GO" id="GO:0022857">
    <property type="term" value="F:transmembrane transporter activity"/>
    <property type="evidence" value="ECO:0007669"/>
    <property type="project" value="InterPro"/>
</dbReference>
<protein>
    <submittedName>
        <fullName evidence="8">Efflux RND transporter periplasmic adaptor subunit</fullName>
    </submittedName>
</protein>
<dbReference type="GO" id="GO:0016020">
    <property type="term" value="C:membrane"/>
    <property type="evidence" value="ECO:0007669"/>
    <property type="project" value="InterPro"/>
</dbReference>
<evidence type="ECO:0000259" key="7">
    <source>
        <dbReference type="Pfam" id="PF25954"/>
    </source>
</evidence>
<reference evidence="8" key="1">
    <citation type="submission" date="2021-08" db="EMBL/GenBank/DDBJ databases">
        <authorList>
            <person name="Nwanade C."/>
            <person name="Wang M."/>
            <person name="Masoudi A."/>
            <person name="Yu Z."/>
            <person name="Liu J."/>
        </authorList>
    </citation>
    <scope>NUCLEOTIDE SEQUENCE</scope>
    <source>
        <strain evidence="8">S122</strain>
        <plasmid evidence="8">unnamed1</plasmid>
    </source>
</reference>
<gene>
    <name evidence="8" type="ORF">K3721_19135</name>
</gene>
<evidence type="ECO:0000313" key="8">
    <source>
        <dbReference type="EMBL" id="UWQ55950.1"/>
    </source>
</evidence>
<evidence type="ECO:0000256" key="1">
    <source>
        <dbReference type="ARBA" id="ARBA00004196"/>
    </source>
</evidence>
<comment type="subcellular location">
    <subcellularLocation>
        <location evidence="1">Cell envelope</location>
    </subcellularLocation>
</comment>
<dbReference type="Gene3D" id="1.10.287.470">
    <property type="entry name" value="Helix hairpin bin"/>
    <property type="match status" value="1"/>
</dbReference>
<evidence type="ECO:0000256" key="5">
    <source>
        <dbReference type="SAM" id="SignalP"/>
    </source>
</evidence>
<organism evidence="8 9">
    <name type="scientific">Leisingera caerulea</name>
    <name type="common">Phaeobacter caeruleus</name>
    <dbReference type="NCBI Taxonomy" id="506591"/>
    <lineage>
        <taxon>Bacteria</taxon>
        <taxon>Pseudomonadati</taxon>
        <taxon>Pseudomonadota</taxon>
        <taxon>Alphaproteobacteria</taxon>
        <taxon>Rhodobacterales</taxon>
        <taxon>Roseobacteraceae</taxon>
        <taxon>Leisingera</taxon>
    </lineage>
</organism>
<dbReference type="PANTHER" id="PTHR32347">
    <property type="entry name" value="EFFLUX SYSTEM COMPONENT YKNX-RELATED"/>
    <property type="match status" value="1"/>
</dbReference>
<name>A0A9Q9HP66_LEICA</name>
<dbReference type="EMBL" id="CP081071">
    <property type="protein sequence ID" value="UWQ55950.1"/>
    <property type="molecule type" value="Genomic_DNA"/>
</dbReference>